<organism evidence="19 20">
    <name type="scientific">Gossypium davidsonii</name>
    <name type="common">Davidson's cotton</name>
    <name type="synonym">Gossypium klotzschianum subsp. davidsonii</name>
    <dbReference type="NCBI Taxonomy" id="34287"/>
    <lineage>
        <taxon>Eukaryota</taxon>
        <taxon>Viridiplantae</taxon>
        <taxon>Streptophyta</taxon>
        <taxon>Embryophyta</taxon>
        <taxon>Tracheophyta</taxon>
        <taxon>Spermatophyta</taxon>
        <taxon>Magnoliopsida</taxon>
        <taxon>eudicotyledons</taxon>
        <taxon>Gunneridae</taxon>
        <taxon>Pentapetalae</taxon>
        <taxon>rosids</taxon>
        <taxon>malvids</taxon>
        <taxon>Malvales</taxon>
        <taxon>Malvaceae</taxon>
        <taxon>Malvoideae</taxon>
        <taxon>Gossypium</taxon>
    </lineage>
</organism>
<feature type="non-terminal residue" evidence="19">
    <location>
        <position position="79"/>
    </location>
</feature>
<keyword evidence="7" id="KW-0375">Hydrogen ion transport</keyword>
<keyword evidence="10" id="KW-0406">Ion transport</keyword>
<dbReference type="GO" id="GO:0009535">
    <property type="term" value="C:chloroplast thylakoid membrane"/>
    <property type="evidence" value="ECO:0007669"/>
    <property type="project" value="TreeGrafter"/>
</dbReference>
<dbReference type="GO" id="GO:0005739">
    <property type="term" value="C:mitochondrion"/>
    <property type="evidence" value="ECO:0007669"/>
    <property type="project" value="GOC"/>
</dbReference>
<evidence type="ECO:0000256" key="11">
    <source>
        <dbReference type="ARBA" id="ARBA00023136"/>
    </source>
</evidence>
<name>A0A7J8RI06_GOSDV</name>
<comment type="subcellular location">
    <subcellularLocation>
        <location evidence="2">Membrane</location>
    </subcellularLocation>
</comment>
<dbReference type="Gene3D" id="3.40.50.300">
    <property type="entry name" value="P-loop containing nucleotide triphosphate hydrolases"/>
    <property type="match status" value="1"/>
</dbReference>
<dbReference type="PANTHER" id="PTHR15184">
    <property type="entry name" value="ATP SYNTHASE"/>
    <property type="match status" value="1"/>
</dbReference>
<keyword evidence="20" id="KW-1185">Reference proteome</keyword>
<evidence type="ECO:0000256" key="14">
    <source>
        <dbReference type="ARBA" id="ARBA00037290"/>
    </source>
</evidence>
<dbReference type="EC" id="7.1.2.2" evidence="4"/>
<evidence type="ECO:0000256" key="10">
    <source>
        <dbReference type="ARBA" id="ARBA00023065"/>
    </source>
</evidence>
<evidence type="ECO:0000256" key="12">
    <source>
        <dbReference type="ARBA" id="ARBA00023196"/>
    </source>
</evidence>
<dbReference type="GO" id="GO:0046933">
    <property type="term" value="F:proton-transporting ATP synthase activity, rotational mechanism"/>
    <property type="evidence" value="ECO:0007669"/>
    <property type="project" value="TreeGrafter"/>
</dbReference>
<proteinExistence type="inferred from homology"/>
<comment type="function">
    <text evidence="1">Mitochondrial membrane ATP synthase (F(1)F(0) ATP synthase or Complex V) produces ATP from ADP in the presence of a proton gradient across the membrane which is generated by electron transport complexes of the respiratory chain. F-type ATPases consist of two structural domains, F(1) - containing the extramembraneous catalytic core, and F(0) - containing the membrane proton channel, linked together by a central stalk and a peripheral stalk. During catalysis, ATP synthesis in the catalytic domain of F(1) is coupled via a rotary mechanism of the central stalk subunits to proton translocation. Subunits alpha and beta form the catalytic core in F(1). Rotation of the central stalk against the surrounding alpha(3)beta(3) subunits leads to hydrolysis of ATP in three separate catalytic sites on the beta subunits.</text>
</comment>
<dbReference type="Pfam" id="PF00006">
    <property type="entry name" value="ATP-synt_ab"/>
    <property type="match status" value="1"/>
</dbReference>
<dbReference type="EMBL" id="JABFAC010000005">
    <property type="protein sequence ID" value="MBA0612962.1"/>
    <property type="molecule type" value="Genomic_DNA"/>
</dbReference>
<evidence type="ECO:0000256" key="6">
    <source>
        <dbReference type="ARBA" id="ARBA00022741"/>
    </source>
</evidence>
<keyword evidence="11" id="KW-0472">Membrane</keyword>
<dbReference type="GO" id="GO:0042776">
    <property type="term" value="P:proton motive force-driven mitochondrial ATP synthesis"/>
    <property type="evidence" value="ECO:0007669"/>
    <property type="project" value="TreeGrafter"/>
</dbReference>
<accession>A0A7J8RI06</accession>
<reference evidence="19 20" key="1">
    <citation type="journal article" date="2019" name="Genome Biol. Evol.">
        <title>Insights into the evolution of the New World diploid cottons (Gossypium, subgenus Houzingenia) based on genome sequencing.</title>
        <authorList>
            <person name="Grover C.E."/>
            <person name="Arick M.A. 2nd"/>
            <person name="Thrash A."/>
            <person name="Conover J.L."/>
            <person name="Sanders W.S."/>
            <person name="Peterson D.G."/>
            <person name="Frelichowski J.E."/>
            <person name="Scheffler J.A."/>
            <person name="Scheffler B.E."/>
            <person name="Wendel J.F."/>
        </authorList>
    </citation>
    <scope>NUCLEOTIDE SEQUENCE [LARGE SCALE GENOMIC DNA]</scope>
    <source>
        <strain evidence="19">27</strain>
        <tissue evidence="19">Leaf</tissue>
    </source>
</reference>
<dbReference type="SUPFAM" id="SSF52540">
    <property type="entry name" value="P-loop containing nucleoside triphosphate hydrolases"/>
    <property type="match status" value="1"/>
</dbReference>
<evidence type="ECO:0000259" key="18">
    <source>
        <dbReference type="Pfam" id="PF00006"/>
    </source>
</evidence>
<evidence type="ECO:0000313" key="20">
    <source>
        <dbReference type="Proteomes" id="UP000593561"/>
    </source>
</evidence>
<evidence type="ECO:0000256" key="4">
    <source>
        <dbReference type="ARBA" id="ARBA00012473"/>
    </source>
</evidence>
<dbReference type="Proteomes" id="UP000593561">
    <property type="component" value="Unassembled WGS sequence"/>
</dbReference>
<evidence type="ECO:0000256" key="5">
    <source>
        <dbReference type="ARBA" id="ARBA00022448"/>
    </source>
</evidence>
<dbReference type="InterPro" id="IPR027417">
    <property type="entry name" value="P-loop_NTPase"/>
</dbReference>
<sequence length="79" mass="8735">MKLINNIAKVHEGVSVFGKVGEQTREGNDLYMEMKESGVINEQNLAESKVALVYGQMNEPSGAHMRVGLTALTMAKHFR</sequence>
<dbReference type="AlphaFoldDB" id="A0A7J8RI06"/>
<evidence type="ECO:0000256" key="15">
    <source>
        <dbReference type="ARBA" id="ARBA00042624"/>
    </source>
</evidence>
<dbReference type="GO" id="GO:0045259">
    <property type="term" value="C:proton-transporting ATP synthase complex"/>
    <property type="evidence" value="ECO:0007669"/>
    <property type="project" value="UniProtKB-KW"/>
</dbReference>
<comment type="similarity">
    <text evidence="3">Belongs to the ATPase alpha/beta chains family.</text>
</comment>
<keyword evidence="5" id="KW-0813">Transport</keyword>
<gene>
    <name evidence="19" type="ORF">Godav_013493</name>
</gene>
<keyword evidence="6" id="KW-0547">Nucleotide-binding</keyword>
<evidence type="ECO:0000256" key="8">
    <source>
        <dbReference type="ARBA" id="ARBA00022840"/>
    </source>
</evidence>
<feature type="domain" description="ATPase F1/V1/A1 complex alpha/beta subunit nucleotide-binding" evidence="18">
    <location>
        <begin position="3"/>
        <end position="79"/>
    </location>
</feature>
<keyword evidence="8" id="KW-0067">ATP-binding</keyword>
<comment type="function">
    <text evidence="14">Produces ATP from ADP in the presence of a proton gradient across the membrane. The catalytic sites are hosted primarily by the beta subunits.</text>
</comment>
<evidence type="ECO:0000256" key="1">
    <source>
        <dbReference type="ARBA" id="ARBA00003086"/>
    </source>
</evidence>
<comment type="catalytic activity">
    <reaction evidence="17">
        <text>ATP + H2O + 4 H(+)(in) = ADP + phosphate + 5 H(+)(out)</text>
        <dbReference type="Rhea" id="RHEA:57720"/>
        <dbReference type="ChEBI" id="CHEBI:15377"/>
        <dbReference type="ChEBI" id="CHEBI:15378"/>
        <dbReference type="ChEBI" id="CHEBI:30616"/>
        <dbReference type="ChEBI" id="CHEBI:43474"/>
        <dbReference type="ChEBI" id="CHEBI:456216"/>
        <dbReference type="EC" id="7.1.2.2"/>
    </reaction>
</comment>
<evidence type="ECO:0000256" key="3">
    <source>
        <dbReference type="ARBA" id="ARBA00008936"/>
    </source>
</evidence>
<dbReference type="InterPro" id="IPR050053">
    <property type="entry name" value="ATPase_alpha/beta_chains"/>
</dbReference>
<keyword evidence="9" id="KW-1278">Translocase</keyword>
<evidence type="ECO:0000256" key="16">
    <source>
        <dbReference type="ARBA" id="ARBA00042742"/>
    </source>
</evidence>
<dbReference type="PANTHER" id="PTHR15184:SF71">
    <property type="entry name" value="ATP SYNTHASE SUBUNIT BETA, MITOCHONDRIAL"/>
    <property type="match status" value="1"/>
</dbReference>
<protein>
    <recommendedName>
        <fullName evidence="4">H(+)-transporting two-sector ATPase</fullName>
        <ecNumber evidence="4">7.1.2.2</ecNumber>
    </recommendedName>
    <alternativeName>
        <fullName evidence="16">ATP synthase F1 sector subunit beta</fullName>
    </alternativeName>
    <alternativeName>
        <fullName evidence="15">F-ATPase subunit beta</fullName>
    </alternativeName>
</protein>
<evidence type="ECO:0000256" key="17">
    <source>
        <dbReference type="ARBA" id="ARBA00048383"/>
    </source>
</evidence>
<keyword evidence="13" id="KW-0066">ATP synthesis</keyword>
<dbReference type="GO" id="GO:0005524">
    <property type="term" value="F:ATP binding"/>
    <property type="evidence" value="ECO:0007669"/>
    <property type="project" value="UniProtKB-KW"/>
</dbReference>
<keyword evidence="12" id="KW-0139">CF(1)</keyword>
<evidence type="ECO:0000256" key="2">
    <source>
        <dbReference type="ARBA" id="ARBA00004370"/>
    </source>
</evidence>
<evidence type="ECO:0000313" key="19">
    <source>
        <dbReference type="EMBL" id="MBA0612962.1"/>
    </source>
</evidence>
<dbReference type="InterPro" id="IPR000194">
    <property type="entry name" value="ATPase_F1/V1/A1_a/bsu_nucl-bd"/>
</dbReference>
<comment type="caution">
    <text evidence="19">The sequence shown here is derived from an EMBL/GenBank/DDBJ whole genome shotgun (WGS) entry which is preliminary data.</text>
</comment>
<evidence type="ECO:0000256" key="9">
    <source>
        <dbReference type="ARBA" id="ARBA00022967"/>
    </source>
</evidence>
<evidence type="ECO:0000256" key="13">
    <source>
        <dbReference type="ARBA" id="ARBA00023310"/>
    </source>
</evidence>
<evidence type="ECO:0000256" key="7">
    <source>
        <dbReference type="ARBA" id="ARBA00022781"/>
    </source>
</evidence>